<comment type="caution">
    <text evidence="2">The sequence shown here is derived from an EMBL/GenBank/DDBJ whole genome shotgun (WGS) entry which is preliminary data.</text>
</comment>
<keyword evidence="3" id="KW-1185">Reference proteome</keyword>
<evidence type="ECO:0000313" key="2">
    <source>
        <dbReference type="EMBL" id="EMS35347.1"/>
    </source>
</evidence>
<dbReference type="Proteomes" id="UP000010953">
    <property type="component" value="Unassembled WGS sequence"/>
</dbReference>
<protein>
    <submittedName>
        <fullName evidence="2">Uncharacterized protein</fullName>
    </submittedName>
</protein>
<gene>
    <name evidence="2" type="ORF">C943_00120</name>
</gene>
<reference evidence="2" key="1">
    <citation type="submission" date="2013-01" db="EMBL/GenBank/DDBJ databases">
        <title>Genome assembly of Mariniradius saccharolyticus AK6.</title>
        <authorList>
            <person name="Vaidya B."/>
            <person name="Khatri I."/>
            <person name="Tanuku N.R.S."/>
            <person name="Subramanian S."/>
            <person name="Pinnaka A."/>
        </authorList>
    </citation>
    <scope>NUCLEOTIDE SEQUENCE [LARGE SCALE GENOMIC DNA]</scope>
    <source>
        <strain evidence="2">AK6</strain>
    </source>
</reference>
<dbReference type="InParanoid" id="M7Y3P2"/>
<evidence type="ECO:0000256" key="1">
    <source>
        <dbReference type="SAM" id="MobiDB-lite"/>
    </source>
</evidence>
<dbReference type="EMBL" id="AMZY02000001">
    <property type="protein sequence ID" value="EMS35347.1"/>
    <property type="molecule type" value="Genomic_DNA"/>
</dbReference>
<accession>M7Y3P2</accession>
<organism evidence="2 3">
    <name type="scientific">Mariniradius saccharolyticus AK6</name>
    <dbReference type="NCBI Taxonomy" id="1239962"/>
    <lineage>
        <taxon>Bacteria</taxon>
        <taxon>Pseudomonadati</taxon>
        <taxon>Bacteroidota</taxon>
        <taxon>Cytophagia</taxon>
        <taxon>Cytophagales</taxon>
        <taxon>Cyclobacteriaceae</taxon>
        <taxon>Mariniradius</taxon>
    </lineage>
</organism>
<evidence type="ECO:0000313" key="3">
    <source>
        <dbReference type="Proteomes" id="UP000010953"/>
    </source>
</evidence>
<dbReference type="STRING" id="1239962.C943_00120"/>
<sequence>MNTTNSILGIELLDSYPKMREKNGNPNPQSGPKPLRSKRFSPLFDRMKITQNRI</sequence>
<name>M7Y3P2_9BACT</name>
<feature type="region of interest" description="Disordered" evidence="1">
    <location>
        <begin position="15"/>
        <end position="41"/>
    </location>
</feature>
<proteinExistence type="predicted"/>
<dbReference type="AlphaFoldDB" id="M7Y3P2"/>